<comment type="caution">
    <text evidence="6">The sequence shown here is derived from an EMBL/GenBank/DDBJ whole genome shotgun (WGS) entry which is preliminary data.</text>
</comment>
<evidence type="ECO:0000313" key="7">
    <source>
        <dbReference type="Proteomes" id="UP000187209"/>
    </source>
</evidence>
<evidence type="ECO:0000259" key="5">
    <source>
        <dbReference type="SMART" id="SM00385"/>
    </source>
</evidence>
<evidence type="ECO:0000256" key="2">
    <source>
        <dbReference type="ARBA" id="ARBA00023127"/>
    </source>
</evidence>
<proteinExistence type="inferred from homology"/>
<keyword evidence="3" id="KW-0131">Cell cycle</keyword>
<dbReference type="InterPro" id="IPR039361">
    <property type="entry name" value="Cyclin"/>
</dbReference>
<dbReference type="GO" id="GO:0051301">
    <property type="term" value="P:cell division"/>
    <property type="evidence" value="ECO:0007669"/>
    <property type="project" value="UniProtKB-KW"/>
</dbReference>
<name>A0A1R2C334_9CILI</name>
<protein>
    <recommendedName>
        <fullName evidence="5">Cyclin-like domain-containing protein</fullName>
    </recommendedName>
</protein>
<dbReference type="InterPro" id="IPR036915">
    <property type="entry name" value="Cyclin-like_sf"/>
</dbReference>
<dbReference type="InterPro" id="IPR006671">
    <property type="entry name" value="Cyclin_N"/>
</dbReference>
<dbReference type="AlphaFoldDB" id="A0A1R2C334"/>
<gene>
    <name evidence="6" type="ORF">SteCoe_15612</name>
</gene>
<dbReference type="SUPFAM" id="SSF47954">
    <property type="entry name" value="Cyclin-like"/>
    <property type="match status" value="1"/>
</dbReference>
<dbReference type="SMART" id="SM00385">
    <property type="entry name" value="CYCLIN"/>
    <property type="match status" value="1"/>
</dbReference>
<dbReference type="InterPro" id="IPR013763">
    <property type="entry name" value="Cyclin-like_dom"/>
</dbReference>
<dbReference type="EMBL" id="MPUH01000303">
    <property type="protein sequence ID" value="OMJ83444.1"/>
    <property type="molecule type" value="Genomic_DNA"/>
</dbReference>
<feature type="domain" description="Cyclin-like" evidence="5">
    <location>
        <begin position="115"/>
        <end position="200"/>
    </location>
</feature>
<dbReference type="Gene3D" id="1.10.472.10">
    <property type="entry name" value="Cyclin-like"/>
    <property type="match status" value="1"/>
</dbReference>
<evidence type="ECO:0000313" key="6">
    <source>
        <dbReference type="EMBL" id="OMJ83444.1"/>
    </source>
</evidence>
<keyword evidence="7" id="KW-1185">Reference proteome</keyword>
<reference evidence="6 7" key="1">
    <citation type="submission" date="2016-11" db="EMBL/GenBank/DDBJ databases">
        <title>The macronuclear genome of Stentor coeruleus: a giant cell with tiny introns.</title>
        <authorList>
            <person name="Slabodnick M."/>
            <person name="Ruby J.G."/>
            <person name="Reiff S.B."/>
            <person name="Swart E.C."/>
            <person name="Gosai S."/>
            <person name="Prabakaran S."/>
            <person name="Witkowska E."/>
            <person name="Larue G.E."/>
            <person name="Fisher S."/>
            <person name="Freeman R.M."/>
            <person name="Gunawardena J."/>
            <person name="Chu W."/>
            <person name="Stover N.A."/>
            <person name="Gregory B.D."/>
            <person name="Nowacki M."/>
            <person name="Derisi J."/>
            <person name="Roy S.W."/>
            <person name="Marshall W.F."/>
            <person name="Sood P."/>
        </authorList>
    </citation>
    <scope>NUCLEOTIDE SEQUENCE [LARGE SCALE GENOMIC DNA]</scope>
    <source>
        <strain evidence="6">WM001</strain>
    </source>
</reference>
<dbReference type="FunFam" id="1.10.472.10:FF:000001">
    <property type="entry name" value="G2/mitotic-specific cyclin"/>
    <property type="match status" value="1"/>
</dbReference>
<comment type="similarity">
    <text evidence="4">Belongs to the cyclin family.</text>
</comment>
<organism evidence="6 7">
    <name type="scientific">Stentor coeruleus</name>
    <dbReference type="NCBI Taxonomy" id="5963"/>
    <lineage>
        <taxon>Eukaryota</taxon>
        <taxon>Sar</taxon>
        <taxon>Alveolata</taxon>
        <taxon>Ciliophora</taxon>
        <taxon>Postciliodesmatophora</taxon>
        <taxon>Heterotrichea</taxon>
        <taxon>Heterotrichida</taxon>
        <taxon>Stentoridae</taxon>
        <taxon>Stentor</taxon>
    </lineage>
</organism>
<accession>A0A1R2C334</accession>
<dbReference type="Pfam" id="PF00134">
    <property type="entry name" value="Cyclin_N"/>
    <property type="match status" value="1"/>
</dbReference>
<dbReference type="OrthoDB" id="285353at2759"/>
<evidence type="ECO:0000256" key="1">
    <source>
        <dbReference type="ARBA" id="ARBA00022618"/>
    </source>
</evidence>
<keyword evidence="1" id="KW-0132">Cell division</keyword>
<dbReference type="PANTHER" id="PTHR10177">
    <property type="entry name" value="CYCLINS"/>
    <property type="match status" value="1"/>
</dbReference>
<sequence>MHRNFQKQTPPHKRQVSAYSIPKENLDDKPIAHTKSNIKRTLLEASNTTSMHIKTSSFECDENIQEITYNTIWKCDCNDYYKSLEDKITKYYPNFNYFYTKQPNITPYMRAVLLDWMMEVCAEFTLKRETFYMAVSHLDRFLMESENVKKNEFQLVGLSCMYIAAKIEEVFPPKLDDWVKSADEGFSNSAIKAMELFMLRCIHWTIHPPTAFNYINWLMTQWDTFIHYHFSCVIFNNVKDFIKLLPEDKAKQQKMYEKRMILFKEPNQQAYKRYRETLQILDAASLEVNNILPKYNVAGLMYLMISKYFFESNYELLYYNGPEYEPKNLSKSSMYIDENGAQLNGYEYNLESSSYVQELYSNFIIATLEINTIDEIYESVKYFHPLMELEIDYCLPIVCKTKSKTNLERHYGEFLTFQTHSAKNLEFIAKRVKSNK</sequence>
<evidence type="ECO:0000256" key="3">
    <source>
        <dbReference type="ARBA" id="ARBA00023306"/>
    </source>
</evidence>
<keyword evidence="2 4" id="KW-0195">Cyclin</keyword>
<evidence type="ECO:0000256" key="4">
    <source>
        <dbReference type="RuleBase" id="RU000383"/>
    </source>
</evidence>
<dbReference type="Proteomes" id="UP000187209">
    <property type="component" value="Unassembled WGS sequence"/>
</dbReference>